<evidence type="ECO:0000313" key="6">
    <source>
        <dbReference type="EMBL" id="VBB40490.1"/>
    </source>
</evidence>
<dbReference type="InterPro" id="IPR037147">
    <property type="entry name" value="Ribosomal_bL28_sf"/>
</dbReference>
<dbReference type="InterPro" id="IPR034704">
    <property type="entry name" value="Ribosomal_bL28/bL31-like_sf"/>
</dbReference>
<name>A0A652ZXJ0_9SPIR</name>
<dbReference type="Gene3D" id="2.30.170.40">
    <property type="entry name" value="Ribosomal protein L28/L24"/>
    <property type="match status" value="1"/>
</dbReference>
<dbReference type="InterPro" id="IPR050096">
    <property type="entry name" value="Bacterial_rp_bL28"/>
</dbReference>
<evidence type="ECO:0000256" key="2">
    <source>
        <dbReference type="ARBA" id="ARBA00022980"/>
    </source>
</evidence>
<dbReference type="GO" id="GO:0006412">
    <property type="term" value="P:translation"/>
    <property type="evidence" value="ECO:0007669"/>
    <property type="project" value="UniProtKB-UniRule"/>
</dbReference>
<dbReference type="HAMAP" id="MF_00373">
    <property type="entry name" value="Ribosomal_bL28"/>
    <property type="match status" value="1"/>
</dbReference>
<proteinExistence type="inferred from homology"/>
<evidence type="ECO:0000256" key="1">
    <source>
        <dbReference type="ARBA" id="ARBA00008760"/>
    </source>
</evidence>
<evidence type="ECO:0000256" key="3">
    <source>
        <dbReference type="ARBA" id="ARBA00023274"/>
    </source>
</evidence>
<dbReference type="NCBIfam" id="TIGR00009">
    <property type="entry name" value="L28"/>
    <property type="match status" value="1"/>
</dbReference>
<dbReference type="SUPFAM" id="SSF143800">
    <property type="entry name" value="L28p-like"/>
    <property type="match status" value="1"/>
</dbReference>
<accession>A0A652ZXJ0</accession>
<dbReference type="Pfam" id="PF00830">
    <property type="entry name" value="Ribosomal_L28"/>
    <property type="match status" value="1"/>
</dbReference>
<dbReference type="InterPro" id="IPR001383">
    <property type="entry name" value="Ribosomal_bL28_bact-type"/>
</dbReference>
<organism evidence="6">
    <name type="scientific">uncultured Spirochaetota bacterium</name>
    <dbReference type="NCBI Taxonomy" id="460511"/>
    <lineage>
        <taxon>Bacteria</taxon>
        <taxon>Pseudomonadati</taxon>
        <taxon>Spirochaetota</taxon>
        <taxon>environmental samples</taxon>
    </lineage>
</organism>
<protein>
    <recommendedName>
        <fullName evidence="4 5">Large ribosomal subunit protein bL28</fullName>
    </recommendedName>
</protein>
<dbReference type="InterPro" id="IPR026569">
    <property type="entry name" value="Ribosomal_bL28"/>
</dbReference>
<reference evidence="6" key="1">
    <citation type="submission" date="2018-07" db="EMBL/GenBank/DDBJ databases">
        <authorList>
            <consortium name="Genoscope - CEA"/>
            <person name="William W."/>
        </authorList>
    </citation>
    <scope>NUCLEOTIDE SEQUENCE</scope>
    <source>
        <strain evidence="6">IK1</strain>
    </source>
</reference>
<keyword evidence="2 5" id="KW-0689">Ribosomal protein</keyword>
<dbReference type="GO" id="GO:0005840">
    <property type="term" value="C:ribosome"/>
    <property type="evidence" value="ECO:0007669"/>
    <property type="project" value="UniProtKB-KW"/>
</dbReference>
<evidence type="ECO:0000256" key="4">
    <source>
        <dbReference type="ARBA" id="ARBA00035174"/>
    </source>
</evidence>
<dbReference type="Gene3D" id="2.20.150.30">
    <property type="match status" value="1"/>
</dbReference>
<gene>
    <name evidence="5 6" type="primary">rpmB</name>
    <name evidence="6" type="ORF">TRIP_E300017</name>
</gene>
<comment type="similarity">
    <text evidence="1 5">Belongs to the bacterial ribosomal protein bL28 family.</text>
</comment>
<dbReference type="GO" id="GO:0003735">
    <property type="term" value="F:structural constituent of ribosome"/>
    <property type="evidence" value="ECO:0007669"/>
    <property type="project" value="InterPro"/>
</dbReference>
<sequence>MSRVCDVCGKGTMYGNNVSHAKNHSRRTWLPNLISMRTKIDGTVLKVKICAKCLKSGKIVKHV</sequence>
<evidence type="ECO:0000256" key="5">
    <source>
        <dbReference type="HAMAP-Rule" id="MF_00373"/>
    </source>
</evidence>
<dbReference type="EMBL" id="UPXP01000024">
    <property type="protein sequence ID" value="VBB40490.1"/>
    <property type="molecule type" value="Genomic_DNA"/>
</dbReference>
<dbReference type="PANTHER" id="PTHR39080:SF1">
    <property type="entry name" value="LARGE RIBOSOMAL SUBUNIT PROTEIN BL28A"/>
    <property type="match status" value="1"/>
</dbReference>
<dbReference type="AlphaFoldDB" id="A0A652ZXJ0"/>
<keyword evidence="3 5" id="KW-0687">Ribonucleoprotein</keyword>
<dbReference type="GO" id="GO:1990904">
    <property type="term" value="C:ribonucleoprotein complex"/>
    <property type="evidence" value="ECO:0007669"/>
    <property type="project" value="UniProtKB-KW"/>
</dbReference>
<dbReference type="PANTHER" id="PTHR39080">
    <property type="entry name" value="50S RIBOSOMAL PROTEIN L28"/>
    <property type="match status" value="1"/>
</dbReference>